<protein>
    <submittedName>
        <fullName evidence="3">WYL domain-containing protein</fullName>
    </submittedName>
</protein>
<name>A0ABT7VEQ4_9BACE</name>
<accession>A0ABT7VEQ4</accession>
<dbReference type="Pfam" id="PF13280">
    <property type="entry name" value="WYL"/>
    <property type="match status" value="1"/>
</dbReference>
<feature type="domain" description="WYL" evidence="1">
    <location>
        <begin position="94"/>
        <end position="157"/>
    </location>
</feature>
<evidence type="ECO:0000313" key="3">
    <source>
        <dbReference type="EMBL" id="MDM8324785.1"/>
    </source>
</evidence>
<dbReference type="InterPro" id="IPR026881">
    <property type="entry name" value="WYL_dom"/>
</dbReference>
<evidence type="ECO:0000259" key="2">
    <source>
        <dbReference type="Pfam" id="PF25583"/>
    </source>
</evidence>
<dbReference type="Pfam" id="PF25583">
    <property type="entry name" value="WCX"/>
    <property type="match status" value="1"/>
</dbReference>
<comment type="caution">
    <text evidence="3">The sequence shown here is derived from an EMBL/GenBank/DDBJ whole genome shotgun (WGS) entry which is preliminary data.</text>
</comment>
<proteinExistence type="predicted"/>
<dbReference type="InterPro" id="IPR051534">
    <property type="entry name" value="CBASS_pafABC_assoc_protein"/>
</dbReference>
<dbReference type="RefSeq" id="WP_289559169.1">
    <property type="nucleotide sequence ID" value="NZ_JAUDEN010000008.1"/>
</dbReference>
<dbReference type="PROSITE" id="PS52050">
    <property type="entry name" value="WYL"/>
    <property type="match status" value="1"/>
</dbReference>
<dbReference type="Proteomes" id="UP001169458">
    <property type="component" value="Unassembled WGS sequence"/>
</dbReference>
<sequence length="271" mass="31688">MKRYDAEIGERTFQRDLAEIRSNFDIDIIYDEQRNGYYLLKDSTLYIDQLLYFIGLAESSDIALSTLKDKNRLSGYVSISPNPKSKGVEHIGWLLRAIQYRQVITIIHCSYQRGEQTTYTVEPYLLKEFEGMWYLFAYCEDIKAFRTFGLDRIGQIQITDRTFQRKEELERTAEKFDNVYGLVYEPDNNPNAPIEEVRLKVSSVMLPYIQSLPIHSSQTIDGDTITLHLIINPELENKIMGYGEHIEVLSPPSLRNKIKERMKQSLSRYDD</sequence>
<keyword evidence="4" id="KW-1185">Reference proteome</keyword>
<dbReference type="PANTHER" id="PTHR34580:SF9">
    <property type="entry name" value="SLL5097 PROTEIN"/>
    <property type="match status" value="1"/>
</dbReference>
<evidence type="ECO:0000259" key="1">
    <source>
        <dbReference type="Pfam" id="PF13280"/>
    </source>
</evidence>
<evidence type="ECO:0000313" key="4">
    <source>
        <dbReference type="Proteomes" id="UP001169458"/>
    </source>
</evidence>
<dbReference type="EMBL" id="JAUDEN010000008">
    <property type="protein sequence ID" value="MDM8324785.1"/>
    <property type="molecule type" value="Genomic_DNA"/>
</dbReference>
<feature type="domain" description="WCX" evidence="2">
    <location>
        <begin position="195"/>
        <end position="264"/>
    </location>
</feature>
<dbReference type="PANTHER" id="PTHR34580">
    <property type="match status" value="1"/>
</dbReference>
<organism evidence="3 4">
    <name type="scientific">Bacteroides gallinaceum</name>
    <dbReference type="NCBI Taxonomy" id="1462571"/>
    <lineage>
        <taxon>Bacteria</taxon>
        <taxon>Pseudomonadati</taxon>
        <taxon>Bacteroidota</taxon>
        <taxon>Bacteroidia</taxon>
        <taxon>Bacteroidales</taxon>
        <taxon>Bacteroidaceae</taxon>
        <taxon>Bacteroides</taxon>
    </lineage>
</organism>
<dbReference type="InterPro" id="IPR057727">
    <property type="entry name" value="WCX_dom"/>
</dbReference>
<reference evidence="4" key="1">
    <citation type="submission" date="2023-07" db="EMBL/GenBank/DDBJ databases">
        <title>Identification and characterization of horizontal gene transfer across gut microbiota members of farm animals based on homology search.</title>
        <authorList>
            <person name="Schwarzerova J."/>
            <person name="Nykrynova M."/>
            <person name="Jureckova K."/>
            <person name="Cejkova D."/>
            <person name="Rychlik I."/>
        </authorList>
    </citation>
    <scope>NUCLEOTIDE SEQUENCE [LARGE SCALE GENOMIC DNA]</scope>
    <source>
        <strain evidence="4">109_WCHN</strain>
    </source>
</reference>
<gene>
    <name evidence="3" type="ORF">QUW60_06010</name>
</gene>